<dbReference type="InterPro" id="IPR051043">
    <property type="entry name" value="Sulfatase_Mod_Factor_Kinase"/>
</dbReference>
<dbReference type="Pfam" id="PF08239">
    <property type="entry name" value="SH3_3"/>
    <property type="match status" value="1"/>
</dbReference>
<gene>
    <name evidence="4" type="ORF">CSB45_13855</name>
</gene>
<evidence type="ECO:0000256" key="2">
    <source>
        <dbReference type="SAM" id="SignalP"/>
    </source>
</evidence>
<feature type="signal peptide" evidence="2">
    <location>
        <begin position="1"/>
        <end position="27"/>
    </location>
</feature>
<dbReference type="InterPro" id="IPR042095">
    <property type="entry name" value="SUMF_sf"/>
</dbReference>
<keyword evidence="2" id="KW-0732">Signal</keyword>
<feature type="region of interest" description="Disordered" evidence="1">
    <location>
        <begin position="99"/>
        <end position="131"/>
    </location>
</feature>
<sequence>MKPQIFRQLLCLIVSALGLMTCQQTFASQRFYVNNTRVNLRSSPTASRENILGTLERDTELEMLSKQGRWLRVRSIDGREGWVSEWVLASKDDFSDAKHDIPQPKFDKPRTDVLSPEKVSRTGPVRTGSSQDMIFIPGGTTIVGSTENEIQALVRQEGISEDMLRDERPQKNIVYQGFYIDRYEVTNAEYKHFVDAARYQPPLNWEGDNYPTGTGTLPVTFISWDDAHAYAEWAGKRLPTSEEWEIASRGPDAFVYPWGESSTGRNLNINRRQNGPAEVGSYANDLSAYGVNDMGGNVMEWTASHYAGSENFFILKGSSWVGKLFEARGANKTPGEAIYQLSHIGFRCAKDAE</sequence>
<dbReference type="SUPFAM" id="SSF56436">
    <property type="entry name" value="C-type lectin-like"/>
    <property type="match status" value="1"/>
</dbReference>
<evidence type="ECO:0000313" key="4">
    <source>
        <dbReference type="EMBL" id="PID55900.1"/>
    </source>
</evidence>
<name>A0A2G6E1I0_9BACT</name>
<evidence type="ECO:0000256" key="1">
    <source>
        <dbReference type="SAM" id="MobiDB-lite"/>
    </source>
</evidence>
<feature type="domain" description="SH3b" evidence="3">
    <location>
        <begin position="28"/>
        <end position="91"/>
    </location>
</feature>
<dbReference type="Gene3D" id="2.30.30.40">
    <property type="entry name" value="SH3 Domains"/>
    <property type="match status" value="1"/>
</dbReference>
<evidence type="ECO:0000313" key="5">
    <source>
        <dbReference type="Proteomes" id="UP000229740"/>
    </source>
</evidence>
<dbReference type="Pfam" id="PF03781">
    <property type="entry name" value="FGE-sulfatase"/>
    <property type="match status" value="1"/>
</dbReference>
<reference evidence="4 5" key="1">
    <citation type="submission" date="2017-10" db="EMBL/GenBank/DDBJ databases">
        <title>Novel microbial diversity and functional potential in the marine mammal oral microbiome.</title>
        <authorList>
            <person name="Dudek N.K."/>
            <person name="Sun C.L."/>
            <person name="Burstein D."/>
            <person name="Kantor R.S."/>
            <person name="Aliaga Goltsman D.S."/>
            <person name="Bik E.M."/>
            <person name="Thomas B.C."/>
            <person name="Banfield J.F."/>
            <person name="Relman D.A."/>
        </authorList>
    </citation>
    <scope>NUCLEOTIDE SEQUENCE [LARGE SCALE GENOMIC DNA]</scope>
    <source>
        <strain evidence="4">DOLZORAL124_49_17</strain>
    </source>
</reference>
<comment type="caution">
    <text evidence="4">The sequence shown here is derived from an EMBL/GenBank/DDBJ whole genome shotgun (WGS) entry which is preliminary data.</text>
</comment>
<dbReference type="SMART" id="SM00287">
    <property type="entry name" value="SH3b"/>
    <property type="match status" value="1"/>
</dbReference>
<feature type="chain" id="PRO_5014855823" description="SH3b domain-containing protein" evidence="2">
    <location>
        <begin position="28"/>
        <end position="353"/>
    </location>
</feature>
<accession>A0A2G6E1I0</accession>
<dbReference type="InterPro" id="IPR003646">
    <property type="entry name" value="SH3-like_bac-type"/>
</dbReference>
<dbReference type="InterPro" id="IPR005532">
    <property type="entry name" value="SUMF_dom"/>
</dbReference>
<dbReference type="InterPro" id="IPR016187">
    <property type="entry name" value="CTDL_fold"/>
</dbReference>
<organism evidence="4 5">
    <name type="scientific">candidate division KSB3 bacterium</name>
    <dbReference type="NCBI Taxonomy" id="2044937"/>
    <lineage>
        <taxon>Bacteria</taxon>
        <taxon>candidate division KSB3</taxon>
    </lineage>
</organism>
<proteinExistence type="predicted"/>
<dbReference type="AlphaFoldDB" id="A0A2G6E1I0"/>
<protein>
    <recommendedName>
        <fullName evidence="3">SH3b domain-containing protein</fullName>
    </recommendedName>
</protein>
<dbReference type="Gene3D" id="3.90.1580.10">
    <property type="entry name" value="paralog of FGE (formylglycine-generating enzyme)"/>
    <property type="match status" value="1"/>
</dbReference>
<dbReference type="EMBL" id="PDPS01000041">
    <property type="protein sequence ID" value="PID55900.1"/>
    <property type="molecule type" value="Genomic_DNA"/>
</dbReference>
<dbReference type="PANTHER" id="PTHR23150">
    <property type="entry name" value="SULFATASE MODIFYING FACTOR 1, 2"/>
    <property type="match status" value="1"/>
</dbReference>
<evidence type="ECO:0000259" key="3">
    <source>
        <dbReference type="SMART" id="SM00287"/>
    </source>
</evidence>
<feature type="compositionally biased region" description="Basic and acidic residues" evidence="1">
    <location>
        <begin position="99"/>
        <end position="111"/>
    </location>
</feature>
<dbReference type="GO" id="GO:0120147">
    <property type="term" value="F:formylglycine-generating oxidase activity"/>
    <property type="evidence" value="ECO:0007669"/>
    <property type="project" value="TreeGrafter"/>
</dbReference>
<dbReference type="Proteomes" id="UP000229740">
    <property type="component" value="Unassembled WGS sequence"/>
</dbReference>
<dbReference type="PANTHER" id="PTHR23150:SF19">
    <property type="entry name" value="FORMYLGLYCINE-GENERATING ENZYME"/>
    <property type="match status" value="1"/>
</dbReference>